<dbReference type="SUPFAM" id="SSF53098">
    <property type="entry name" value="Ribonuclease H-like"/>
    <property type="match status" value="1"/>
</dbReference>
<dbReference type="Proteomes" id="UP001159363">
    <property type="component" value="Chromosome 3"/>
</dbReference>
<gene>
    <name evidence="1" type="ORF">PR048_009862</name>
</gene>
<comment type="caution">
    <text evidence="1">The sequence shown here is derived from an EMBL/GenBank/DDBJ whole genome shotgun (WGS) entry which is preliminary data.</text>
</comment>
<evidence type="ECO:0008006" key="3">
    <source>
        <dbReference type="Google" id="ProtNLM"/>
    </source>
</evidence>
<sequence>MLHLKDPSCSLMHWSLQLNEYKAWECRMHEETCLGVRLVVSRSQQVEILRECHDSTSMCNTLSCNHRTTRGKSRATLVELPETELPFQRLGLYIIGPMPKTASGNRYILTIIDHFSRYLVMKPLPEETAETTA</sequence>
<accession>A0ABQ9I149</accession>
<evidence type="ECO:0000313" key="1">
    <source>
        <dbReference type="EMBL" id="KAJ8890354.1"/>
    </source>
</evidence>
<dbReference type="InterPro" id="IPR012337">
    <property type="entry name" value="RNaseH-like_sf"/>
</dbReference>
<dbReference type="InterPro" id="IPR036397">
    <property type="entry name" value="RNaseH_sf"/>
</dbReference>
<evidence type="ECO:0000313" key="2">
    <source>
        <dbReference type="Proteomes" id="UP001159363"/>
    </source>
</evidence>
<name>A0ABQ9I149_9NEOP</name>
<organism evidence="1 2">
    <name type="scientific">Dryococelus australis</name>
    <dbReference type="NCBI Taxonomy" id="614101"/>
    <lineage>
        <taxon>Eukaryota</taxon>
        <taxon>Metazoa</taxon>
        <taxon>Ecdysozoa</taxon>
        <taxon>Arthropoda</taxon>
        <taxon>Hexapoda</taxon>
        <taxon>Insecta</taxon>
        <taxon>Pterygota</taxon>
        <taxon>Neoptera</taxon>
        <taxon>Polyneoptera</taxon>
        <taxon>Phasmatodea</taxon>
        <taxon>Verophasmatodea</taxon>
        <taxon>Anareolatae</taxon>
        <taxon>Phasmatidae</taxon>
        <taxon>Eurycanthinae</taxon>
        <taxon>Dryococelus</taxon>
    </lineage>
</organism>
<proteinExistence type="predicted"/>
<keyword evidence="2" id="KW-1185">Reference proteome</keyword>
<reference evidence="1 2" key="1">
    <citation type="submission" date="2023-02" db="EMBL/GenBank/DDBJ databases">
        <title>LHISI_Scaffold_Assembly.</title>
        <authorList>
            <person name="Stuart O.P."/>
            <person name="Cleave R."/>
            <person name="Magrath M.J.L."/>
            <person name="Mikheyev A.S."/>
        </authorList>
    </citation>
    <scope>NUCLEOTIDE SEQUENCE [LARGE SCALE GENOMIC DNA]</scope>
    <source>
        <strain evidence="1">Daus_M_001</strain>
        <tissue evidence="1">Leg muscle</tissue>
    </source>
</reference>
<dbReference type="EMBL" id="JARBHB010000003">
    <property type="protein sequence ID" value="KAJ8890354.1"/>
    <property type="molecule type" value="Genomic_DNA"/>
</dbReference>
<dbReference type="Gene3D" id="3.30.420.10">
    <property type="entry name" value="Ribonuclease H-like superfamily/Ribonuclease H"/>
    <property type="match status" value="1"/>
</dbReference>
<protein>
    <recommendedName>
        <fullName evidence="3">Integrase catalytic domain-containing protein</fullName>
    </recommendedName>
</protein>